<dbReference type="CDD" id="cd06464">
    <property type="entry name" value="ACD_sHsps-like"/>
    <property type="match status" value="1"/>
</dbReference>
<name>A0A067EUS6_CITSI</name>
<feature type="domain" description="SHSP" evidence="7">
    <location>
        <begin position="1"/>
        <end position="89"/>
    </location>
</feature>
<evidence type="ECO:0000313" key="9">
    <source>
        <dbReference type="Proteomes" id="UP000027120"/>
    </source>
</evidence>
<keyword evidence="2" id="KW-1003">Cell membrane</keyword>
<dbReference type="PANTHER" id="PTHR43670:SF118">
    <property type="entry name" value="HSP20_ALPHA CRYSTALLIN FAMILY PROTEIN"/>
    <property type="match status" value="1"/>
</dbReference>
<keyword evidence="3" id="KW-0611">Plant defense</keyword>
<dbReference type="PaxDb" id="2711-XP_006479330.1"/>
<proteinExistence type="inferred from homology"/>
<dbReference type="Pfam" id="PF00011">
    <property type="entry name" value="HSP20"/>
    <property type="match status" value="1"/>
</dbReference>
<sequence>MLSFSYYYMVVGFKKDQIRVFVNDQGKLRISGKRPIDENNVESFSKRIEVPKDCKSDRIKAKLSNGILRLTMPKKTHSHVTRNQAAATAGRNTLKLGVGAVAVVLVAAAAAVEVYVAFKYRQCFFNIGETWRSSRIQYF</sequence>
<feature type="transmembrane region" description="Helical" evidence="6">
    <location>
        <begin position="96"/>
        <end position="118"/>
    </location>
</feature>
<dbReference type="InterPro" id="IPR002068">
    <property type="entry name" value="A-crystallin/Hsp20_dom"/>
</dbReference>
<keyword evidence="6" id="KW-0812">Transmembrane</keyword>
<dbReference type="GO" id="GO:0005886">
    <property type="term" value="C:plasma membrane"/>
    <property type="evidence" value="ECO:0007669"/>
    <property type="project" value="UniProtKB-SubCell"/>
</dbReference>
<dbReference type="eggNOG" id="KOG0710">
    <property type="taxonomic scope" value="Eukaryota"/>
</dbReference>
<dbReference type="EMBL" id="KK784989">
    <property type="protein sequence ID" value="KDO54977.1"/>
    <property type="molecule type" value="Genomic_DNA"/>
</dbReference>
<evidence type="ECO:0000256" key="1">
    <source>
        <dbReference type="ARBA" id="ARBA00004162"/>
    </source>
</evidence>
<accession>A0A067EUS6</accession>
<dbReference type="GO" id="GO:0006952">
    <property type="term" value="P:defense response"/>
    <property type="evidence" value="ECO:0007669"/>
    <property type="project" value="UniProtKB-KW"/>
</dbReference>
<dbReference type="AlphaFoldDB" id="A0A067EUS6"/>
<dbReference type="PANTHER" id="PTHR43670">
    <property type="entry name" value="HEAT SHOCK PROTEIN 26"/>
    <property type="match status" value="1"/>
</dbReference>
<reference evidence="8 9" key="1">
    <citation type="submission" date="2014-04" db="EMBL/GenBank/DDBJ databases">
        <authorList>
            <consortium name="International Citrus Genome Consortium"/>
            <person name="Gmitter F."/>
            <person name="Chen C."/>
            <person name="Farmerie W."/>
            <person name="Harkins T."/>
            <person name="Desany B."/>
            <person name="Mohiuddin M."/>
            <person name="Kodira C."/>
            <person name="Borodovsky M."/>
            <person name="Lomsadze A."/>
            <person name="Burns P."/>
            <person name="Jenkins J."/>
            <person name="Prochnik S."/>
            <person name="Shu S."/>
            <person name="Chapman J."/>
            <person name="Pitluck S."/>
            <person name="Schmutz J."/>
            <person name="Rokhsar D."/>
        </authorList>
    </citation>
    <scope>NUCLEOTIDE SEQUENCE</scope>
</reference>
<comment type="subcellular location">
    <subcellularLocation>
        <location evidence="1">Cell membrane</location>
        <topology evidence="1">Single-pass membrane protein</topology>
    </subcellularLocation>
</comment>
<evidence type="ECO:0000313" key="8">
    <source>
        <dbReference type="EMBL" id="KDO54977.1"/>
    </source>
</evidence>
<dbReference type="PROSITE" id="PS01031">
    <property type="entry name" value="SHSP"/>
    <property type="match status" value="1"/>
</dbReference>
<dbReference type="STRING" id="2711.A0A067EUS6"/>
<organism evidence="8 9">
    <name type="scientific">Citrus sinensis</name>
    <name type="common">Sweet orange</name>
    <name type="synonym">Citrus aurantium var. sinensis</name>
    <dbReference type="NCBI Taxonomy" id="2711"/>
    <lineage>
        <taxon>Eukaryota</taxon>
        <taxon>Viridiplantae</taxon>
        <taxon>Streptophyta</taxon>
        <taxon>Embryophyta</taxon>
        <taxon>Tracheophyta</taxon>
        <taxon>Spermatophyta</taxon>
        <taxon>Magnoliopsida</taxon>
        <taxon>eudicotyledons</taxon>
        <taxon>Gunneridae</taxon>
        <taxon>Pentapetalae</taxon>
        <taxon>rosids</taxon>
        <taxon>malvids</taxon>
        <taxon>Sapindales</taxon>
        <taxon>Rutaceae</taxon>
        <taxon>Aurantioideae</taxon>
        <taxon>Citrus</taxon>
    </lineage>
</organism>
<comment type="similarity">
    <text evidence="4 5">Belongs to the small heat shock protein (HSP20) family.</text>
</comment>
<evidence type="ECO:0000256" key="4">
    <source>
        <dbReference type="PROSITE-ProRule" id="PRU00285"/>
    </source>
</evidence>
<keyword evidence="9" id="KW-1185">Reference proteome</keyword>
<protein>
    <recommendedName>
        <fullName evidence="7">SHSP domain-containing protein</fullName>
    </recommendedName>
</protein>
<dbReference type="InterPro" id="IPR008978">
    <property type="entry name" value="HSP20-like_chaperone"/>
</dbReference>
<keyword evidence="6" id="KW-0472">Membrane</keyword>
<keyword evidence="6" id="KW-1133">Transmembrane helix</keyword>
<evidence type="ECO:0000256" key="5">
    <source>
        <dbReference type="RuleBase" id="RU003616"/>
    </source>
</evidence>
<dbReference type="Proteomes" id="UP000027120">
    <property type="component" value="Unassembled WGS sequence"/>
</dbReference>
<evidence type="ECO:0000256" key="2">
    <source>
        <dbReference type="ARBA" id="ARBA00022475"/>
    </source>
</evidence>
<dbReference type="SUPFAM" id="SSF49764">
    <property type="entry name" value="HSP20-like chaperones"/>
    <property type="match status" value="1"/>
</dbReference>
<dbReference type="Gene3D" id="2.60.40.790">
    <property type="match status" value="1"/>
</dbReference>
<gene>
    <name evidence="8" type="ORF">CISIN_1g0429762mg</name>
</gene>
<feature type="non-terminal residue" evidence="8">
    <location>
        <position position="1"/>
    </location>
</feature>
<evidence type="ECO:0000256" key="6">
    <source>
        <dbReference type="SAM" id="Phobius"/>
    </source>
</evidence>
<evidence type="ECO:0000259" key="7">
    <source>
        <dbReference type="PROSITE" id="PS01031"/>
    </source>
</evidence>
<evidence type="ECO:0000256" key="3">
    <source>
        <dbReference type="ARBA" id="ARBA00022821"/>
    </source>
</evidence>